<feature type="domain" description="Integrase catalytic" evidence="1">
    <location>
        <begin position="123"/>
        <end position="294"/>
    </location>
</feature>
<dbReference type="PROSITE" id="PS50994">
    <property type="entry name" value="INTEGRASE"/>
    <property type="match status" value="1"/>
</dbReference>
<dbReference type="EMBL" id="CAJOBA010045358">
    <property type="protein sequence ID" value="CAF4175812.1"/>
    <property type="molecule type" value="Genomic_DNA"/>
</dbReference>
<gene>
    <name evidence="2" type="ORF">OVA965_LOCUS31466</name>
    <name evidence="3" type="ORF">TMI583_LOCUS32297</name>
</gene>
<evidence type="ECO:0000259" key="1">
    <source>
        <dbReference type="PROSITE" id="PS50994"/>
    </source>
</evidence>
<dbReference type="SUPFAM" id="SSF53098">
    <property type="entry name" value="Ribonuclease H-like"/>
    <property type="match status" value="1"/>
</dbReference>
<organism evidence="2 4">
    <name type="scientific">Didymodactylos carnosus</name>
    <dbReference type="NCBI Taxonomy" id="1234261"/>
    <lineage>
        <taxon>Eukaryota</taxon>
        <taxon>Metazoa</taxon>
        <taxon>Spiralia</taxon>
        <taxon>Gnathifera</taxon>
        <taxon>Rotifera</taxon>
        <taxon>Eurotatoria</taxon>
        <taxon>Bdelloidea</taxon>
        <taxon>Philodinida</taxon>
        <taxon>Philodinidae</taxon>
        <taxon>Didymodactylos</taxon>
    </lineage>
</organism>
<dbReference type="InterPro" id="IPR036397">
    <property type="entry name" value="RNaseH_sf"/>
</dbReference>
<dbReference type="EMBL" id="CAJNOK010023697">
    <property type="protein sequence ID" value="CAF1366379.1"/>
    <property type="molecule type" value="Genomic_DNA"/>
</dbReference>
<dbReference type="Proteomes" id="UP000677228">
    <property type="component" value="Unassembled WGS sequence"/>
</dbReference>
<proteinExistence type="predicted"/>
<reference evidence="2" key="1">
    <citation type="submission" date="2021-02" db="EMBL/GenBank/DDBJ databases">
        <authorList>
            <person name="Nowell W R."/>
        </authorList>
    </citation>
    <scope>NUCLEOTIDE SEQUENCE</scope>
</reference>
<dbReference type="AlphaFoldDB" id="A0A8S2F0W7"/>
<dbReference type="InterPro" id="IPR012337">
    <property type="entry name" value="RNaseH-like_sf"/>
</dbReference>
<evidence type="ECO:0000313" key="2">
    <source>
        <dbReference type="EMBL" id="CAF1366379.1"/>
    </source>
</evidence>
<dbReference type="PANTHER" id="PTHR37984">
    <property type="entry name" value="PROTEIN CBG26694"/>
    <property type="match status" value="1"/>
</dbReference>
<name>A0A8S2F0W7_9BILA</name>
<dbReference type="InterPro" id="IPR001584">
    <property type="entry name" value="Integrase_cat-core"/>
</dbReference>
<dbReference type="Gene3D" id="3.30.420.10">
    <property type="entry name" value="Ribonuclease H-like superfamily/Ribonuclease H"/>
    <property type="match status" value="1"/>
</dbReference>
<dbReference type="PANTHER" id="PTHR37984:SF5">
    <property type="entry name" value="PROTEIN NYNRIN-LIKE"/>
    <property type="match status" value="1"/>
</dbReference>
<comment type="caution">
    <text evidence="2">The sequence shown here is derived from an EMBL/GenBank/DDBJ whole genome shotgun (WGS) entry which is preliminary data.</text>
</comment>
<dbReference type="InterPro" id="IPR050951">
    <property type="entry name" value="Retrovirus_Pol_polyprotein"/>
</dbReference>
<dbReference type="Proteomes" id="UP000682733">
    <property type="component" value="Unassembled WGS sequence"/>
</dbReference>
<dbReference type="GO" id="GO:0003676">
    <property type="term" value="F:nucleic acid binding"/>
    <property type="evidence" value="ECO:0007669"/>
    <property type="project" value="InterPro"/>
</dbReference>
<evidence type="ECO:0000313" key="3">
    <source>
        <dbReference type="EMBL" id="CAF4175812.1"/>
    </source>
</evidence>
<evidence type="ECO:0000313" key="4">
    <source>
        <dbReference type="Proteomes" id="UP000677228"/>
    </source>
</evidence>
<dbReference type="GO" id="GO:0015074">
    <property type="term" value="P:DNA integration"/>
    <property type="evidence" value="ECO:0007669"/>
    <property type="project" value="InterPro"/>
</dbReference>
<accession>A0A8S2F0W7</accession>
<protein>
    <recommendedName>
        <fullName evidence="1">Integrase catalytic domain-containing protein</fullName>
    </recommendedName>
</protein>
<sequence>YREKYVIKQTTYNSIVQALKLEKGKKSDLLSAKFVFWAKSNFVLSTFAGIEIVCSLADKKPVCLYESLFNIVSESHIAVSHGGRDKTFSEICSHYSFVPRVVVEIFLKQCTSCQVRKPIKQHVVAKPIISLGVLTRLQIDLIDMRTRPDQDSNGVVFQWILHCGDHFSKYCWAFALKNKCASEVALKLRDLFFLFGPPRLLHCDNGREFVANVIFELKKLFPDMGFVRGRPRHPQSQGCIERANGVLCDALGKWLCTNNSSHWSEGLLPVIYGINTRVSSVTKKSPYEVLFDQAPRSDSEFWKIIDEKKIVDEEDLPSPVDDADNMVIGQLDSSLMFIMNAIHLSNSHSNVPSTSSPHIYDPEIRSTITLLDELSELIAPILPSSSSSNKIRSRTFSDVDQPSSNLSFSRHDPIRHAATDNYLRTVTKKQKKYDEHLLNLEQKFVVNDCVGVRIDTVDRTNTDPKLLPCLIVAKSSKDGTGVFRLACQYGKLLNLFPVQDLVDLKSSCPQELRQTDVNALDNVTFIEACKLYARGSVSGSTCDCKSKCATKHCPCKKAGVPCSTKCHSKRGQCNNIGE</sequence>
<feature type="non-terminal residue" evidence="2">
    <location>
        <position position="1"/>
    </location>
</feature>